<dbReference type="HOGENOM" id="CLU_3263758_0_0_2"/>
<dbReference type="PATRIC" id="fig|1201294.9.peg.2398"/>
<gene>
    <name evidence="1" type="ordered locus">BN140_2163</name>
</gene>
<name>I7KDQ2_METBM</name>
<organism evidence="1 2">
    <name type="scientific">Methanoculleus bourgensis (strain ATCC 43281 / DSM 3045 / OCM 15 / MS2)</name>
    <name type="common">Methanogenium bourgense</name>
    <dbReference type="NCBI Taxonomy" id="1201294"/>
    <lineage>
        <taxon>Archaea</taxon>
        <taxon>Methanobacteriati</taxon>
        <taxon>Methanobacteriota</taxon>
        <taxon>Stenosarchaea group</taxon>
        <taxon>Methanomicrobia</taxon>
        <taxon>Methanomicrobiales</taxon>
        <taxon>Methanomicrobiaceae</taxon>
        <taxon>Methanoculleus</taxon>
    </lineage>
</organism>
<dbReference type="Proteomes" id="UP000009007">
    <property type="component" value="Chromosome I"/>
</dbReference>
<dbReference type="KEGG" id="mbg:BN140_2163"/>
<accession>I7KDQ2</accession>
<evidence type="ECO:0000313" key="2">
    <source>
        <dbReference type="Proteomes" id="UP000009007"/>
    </source>
</evidence>
<reference evidence="2" key="1">
    <citation type="journal article" date="2012" name="J. Bacteriol.">
        <title>Complete genome sequence of the hydrogenotrophic, methanogenic archaeon Methanoculleus bourgensis strain MS2T, isolated from a sewage sludge digester.</title>
        <authorList>
            <person name="Maus I."/>
            <person name="Wibberg D."/>
            <person name="Stantscheff R."/>
            <person name="Eikmeyer F.G."/>
            <person name="Seffner A."/>
            <person name="Boelter J."/>
            <person name="Szczepanowski R."/>
            <person name="Blom J."/>
            <person name="Jaenicke S."/>
            <person name="Konig H."/>
            <person name="Puhler A."/>
            <person name="Schluter A."/>
        </authorList>
    </citation>
    <scope>NUCLEOTIDE SEQUENCE [LARGE SCALE GENOMIC DNA]</scope>
    <source>
        <strain evidence="2">ATCC 43281 / DSM 3045 / OCM 15 / MS2</strain>
    </source>
</reference>
<keyword evidence="2" id="KW-1185">Reference proteome</keyword>
<sequence>MVPGAAHPRGVLPALFLSTMRRRACGRKTIHEVALRCTFST</sequence>
<protein>
    <submittedName>
        <fullName evidence="1">Uncharacterized protein</fullName>
    </submittedName>
</protein>
<dbReference type="EMBL" id="HE964772">
    <property type="protein sequence ID" value="CCJ37086.1"/>
    <property type="molecule type" value="Genomic_DNA"/>
</dbReference>
<evidence type="ECO:0000313" key="1">
    <source>
        <dbReference type="EMBL" id="CCJ37086.1"/>
    </source>
</evidence>
<dbReference type="AlphaFoldDB" id="I7KDQ2"/>
<proteinExistence type="predicted"/>
<dbReference type="STRING" id="1201294.BN140_2163"/>